<reference evidence="4" key="1">
    <citation type="journal article" date="2015" name="PLoS Genet.">
        <title>Genome Sequence and Transcriptome Analyses of Chrysochromulina tobin: Metabolic Tools for Enhanced Algal Fitness in the Prominent Order Prymnesiales (Haptophyceae).</title>
        <authorList>
            <person name="Hovde B.T."/>
            <person name="Deodato C.R."/>
            <person name="Hunsperger H.M."/>
            <person name="Ryken S.A."/>
            <person name="Yost W."/>
            <person name="Jha R.K."/>
            <person name="Patterson J."/>
            <person name="Monnat R.J. Jr."/>
            <person name="Barlow S.B."/>
            <person name="Starkenburg S.R."/>
            <person name="Cattolico R.A."/>
        </authorList>
    </citation>
    <scope>NUCLEOTIDE SEQUENCE</scope>
    <source>
        <strain evidence="4">CCMP291</strain>
    </source>
</reference>
<dbReference type="InterPro" id="IPR001623">
    <property type="entry name" value="DnaJ_domain"/>
</dbReference>
<dbReference type="OrthoDB" id="342454at2759"/>
<dbReference type="Gene3D" id="1.10.287.110">
    <property type="entry name" value="DnaJ domain"/>
    <property type="match status" value="1"/>
</dbReference>
<evidence type="ECO:0000313" key="3">
    <source>
        <dbReference type="EMBL" id="KOO27425.1"/>
    </source>
</evidence>
<sequence>MNGRSGVLLGFDGDRARYEVQLANRLVRSRPANLSIHPLQRQREVAARGDELVLASAGAEVARAGTYAVQLDPQFGYDQALERVFAASNEFEVLELPVELTDDFVKIRRQFRKISLAVHPDKCRHPQADAAFRKVYGAFETLSDPQQQRRLLAILGRGAAAEASWRASFASAGADDDDGASFQWWWEASVPAIMKAAEEAEGSDMDLYAAMYVSDGLGGDVDDVRWMGVHKALALHLQKRAIFIDCREHADYARGGIPGAWHLPMSAVMDYGIVRALGEEKIHALLDTQRHALIVVYSSVATPFSRCRAFCRWLLRAGHHTLPVQRFRRLRGGLFGWHHRGGSVARPIGQAATDLDEVLQLAEAKAQQYTIDLN</sequence>
<dbReference type="Gene3D" id="3.40.250.10">
    <property type="entry name" value="Rhodanese-like domain"/>
    <property type="match status" value="1"/>
</dbReference>
<feature type="domain" description="Rhodanese" evidence="2">
    <location>
        <begin position="237"/>
        <end position="346"/>
    </location>
</feature>
<evidence type="ECO:0000313" key="4">
    <source>
        <dbReference type="Proteomes" id="UP000037460"/>
    </source>
</evidence>
<feature type="domain" description="J" evidence="1">
    <location>
        <begin position="89"/>
        <end position="156"/>
    </location>
</feature>
<protein>
    <submittedName>
        <fullName evidence="3">J domain-containing protein spf31</fullName>
    </submittedName>
</protein>
<dbReference type="SMART" id="SM00450">
    <property type="entry name" value="RHOD"/>
    <property type="match status" value="1"/>
</dbReference>
<dbReference type="PANTHER" id="PTHR43908:SF3">
    <property type="entry name" value="AT29763P-RELATED"/>
    <property type="match status" value="1"/>
</dbReference>
<dbReference type="Proteomes" id="UP000037460">
    <property type="component" value="Unassembled WGS sequence"/>
</dbReference>
<dbReference type="InterPro" id="IPR001763">
    <property type="entry name" value="Rhodanese-like_dom"/>
</dbReference>
<dbReference type="InterPro" id="IPR036869">
    <property type="entry name" value="J_dom_sf"/>
</dbReference>
<dbReference type="SUPFAM" id="SSF52821">
    <property type="entry name" value="Rhodanese/Cell cycle control phosphatase"/>
    <property type="match status" value="1"/>
</dbReference>
<dbReference type="GO" id="GO:0030544">
    <property type="term" value="F:Hsp70 protein binding"/>
    <property type="evidence" value="ECO:0007669"/>
    <property type="project" value="TreeGrafter"/>
</dbReference>
<dbReference type="GO" id="GO:0005789">
    <property type="term" value="C:endoplasmic reticulum membrane"/>
    <property type="evidence" value="ECO:0007669"/>
    <property type="project" value="TreeGrafter"/>
</dbReference>
<dbReference type="EMBL" id="JWZX01002716">
    <property type="protein sequence ID" value="KOO27425.1"/>
    <property type="molecule type" value="Genomic_DNA"/>
</dbReference>
<dbReference type="SMART" id="SM00271">
    <property type="entry name" value="DnaJ"/>
    <property type="match status" value="1"/>
</dbReference>
<organism evidence="3 4">
    <name type="scientific">Chrysochromulina tobinii</name>
    <dbReference type="NCBI Taxonomy" id="1460289"/>
    <lineage>
        <taxon>Eukaryota</taxon>
        <taxon>Haptista</taxon>
        <taxon>Haptophyta</taxon>
        <taxon>Prymnesiophyceae</taxon>
        <taxon>Prymnesiales</taxon>
        <taxon>Chrysochromulinaceae</taxon>
        <taxon>Chrysochromulina</taxon>
    </lineage>
</organism>
<dbReference type="InterPro" id="IPR036873">
    <property type="entry name" value="Rhodanese-like_dom_sf"/>
</dbReference>
<evidence type="ECO:0000259" key="2">
    <source>
        <dbReference type="PROSITE" id="PS50206"/>
    </source>
</evidence>
<dbReference type="Pfam" id="PF00581">
    <property type="entry name" value="Rhodanese"/>
    <property type="match status" value="1"/>
</dbReference>
<accession>A0A0M0JLR3</accession>
<proteinExistence type="predicted"/>
<dbReference type="AlphaFoldDB" id="A0A0M0JLR3"/>
<dbReference type="SUPFAM" id="SSF46565">
    <property type="entry name" value="Chaperone J-domain"/>
    <property type="match status" value="1"/>
</dbReference>
<dbReference type="PROSITE" id="PS50206">
    <property type="entry name" value="RHODANESE_3"/>
    <property type="match status" value="1"/>
</dbReference>
<keyword evidence="4" id="KW-1185">Reference proteome</keyword>
<comment type="caution">
    <text evidence="3">The sequence shown here is derived from an EMBL/GenBank/DDBJ whole genome shotgun (WGS) entry which is preliminary data.</text>
</comment>
<dbReference type="PANTHER" id="PTHR43908">
    <property type="entry name" value="AT29763P-RELATED"/>
    <property type="match status" value="1"/>
</dbReference>
<name>A0A0M0JLR3_9EUKA</name>
<dbReference type="CDD" id="cd00158">
    <property type="entry name" value="RHOD"/>
    <property type="match status" value="1"/>
</dbReference>
<dbReference type="PROSITE" id="PS50076">
    <property type="entry name" value="DNAJ_2"/>
    <property type="match status" value="1"/>
</dbReference>
<dbReference type="InterPro" id="IPR051100">
    <property type="entry name" value="DnaJ_subfamily_B/C"/>
</dbReference>
<dbReference type="CDD" id="cd06257">
    <property type="entry name" value="DnaJ"/>
    <property type="match status" value="1"/>
</dbReference>
<dbReference type="Pfam" id="PF00226">
    <property type="entry name" value="DnaJ"/>
    <property type="match status" value="1"/>
</dbReference>
<gene>
    <name evidence="3" type="ORF">Ctob_005295</name>
</gene>
<evidence type="ECO:0000259" key="1">
    <source>
        <dbReference type="PROSITE" id="PS50076"/>
    </source>
</evidence>
<dbReference type="GO" id="GO:0071218">
    <property type="term" value="P:cellular response to misfolded protein"/>
    <property type="evidence" value="ECO:0007669"/>
    <property type="project" value="TreeGrafter"/>
</dbReference>